<dbReference type="KEGG" id="rru:Rru_A2391"/>
<gene>
    <name evidence="2" type="ordered locus">Rru_A2391</name>
</gene>
<dbReference type="Pfam" id="PF19659">
    <property type="entry name" value="DUF6162"/>
    <property type="match status" value="1"/>
</dbReference>
<name>Q2RRQ4_RHORT</name>
<keyword evidence="1" id="KW-1133">Transmembrane helix</keyword>
<dbReference type="InterPro" id="IPR046160">
    <property type="entry name" value="DUF6162"/>
</dbReference>
<protein>
    <submittedName>
        <fullName evidence="2">Uncharacterized protein</fullName>
    </submittedName>
</protein>
<organism evidence="2 3">
    <name type="scientific">Rhodospirillum rubrum (strain ATCC 11170 / ATH 1.1.1 / DSM 467 / LMG 4362 / NCIMB 8255 / S1)</name>
    <dbReference type="NCBI Taxonomy" id="269796"/>
    <lineage>
        <taxon>Bacteria</taxon>
        <taxon>Pseudomonadati</taxon>
        <taxon>Pseudomonadota</taxon>
        <taxon>Alphaproteobacteria</taxon>
        <taxon>Rhodospirillales</taxon>
        <taxon>Rhodospirillaceae</taxon>
        <taxon>Rhodospirillum</taxon>
    </lineage>
</organism>
<evidence type="ECO:0000313" key="2">
    <source>
        <dbReference type="EMBL" id="ABC23191.1"/>
    </source>
</evidence>
<dbReference type="AlphaFoldDB" id="Q2RRQ4"/>
<dbReference type="Proteomes" id="UP000001929">
    <property type="component" value="Chromosome"/>
</dbReference>
<reference evidence="2 3" key="1">
    <citation type="journal article" date="2011" name="Stand. Genomic Sci.">
        <title>Complete genome sequence of Rhodospirillum rubrum type strain (S1).</title>
        <authorList>
            <person name="Munk A.C."/>
            <person name="Copeland A."/>
            <person name="Lucas S."/>
            <person name="Lapidus A."/>
            <person name="Del Rio T.G."/>
            <person name="Barry K."/>
            <person name="Detter J.C."/>
            <person name="Hammon N."/>
            <person name="Israni S."/>
            <person name="Pitluck S."/>
            <person name="Brettin T."/>
            <person name="Bruce D."/>
            <person name="Han C."/>
            <person name="Tapia R."/>
            <person name="Gilna P."/>
            <person name="Schmutz J."/>
            <person name="Larimer F."/>
            <person name="Land M."/>
            <person name="Kyrpides N.C."/>
            <person name="Mavromatis K."/>
            <person name="Richardson P."/>
            <person name="Rohde M."/>
            <person name="Goker M."/>
            <person name="Klenk H.P."/>
            <person name="Zhang Y."/>
            <person name="Roberts G.P."/>
            <person name="Reslewic S."/>
            <person name="Schwartz D.C."/>
        </authorList>
    </citation>
    <scope>NUCLEOTIDE SEQUENCE [LARGE SCALE GENOMIC DNA]</scope>
    <source>
        <strain evidence="3">ATCC 11170 / ATH 1.1.1 / DSM 467 / LMG 4362 / NCIMB 8255 / S1</strain>
    </source>
</reference>
<keyword evidence="3" id="KW-1185">Reference proteome</keyword>
<keyword evidence="1" id="KW-0472">Membrane</keyword>
<feature type="transmembrane region" description="Helical" evidence="1">
    <location>
        <begin position="15"/>
        <end position="35"/>
    </location>
</feature>
<evidence type="ECO:0000313" key="3">
    <source>
        <dbReference type="Proteomes" id="UP000001929"/>
    </source>
</evidence>
<proteinExistence type="predicted"/>
<dbReference type="EMBL" id="CP000230">
    <property type="protein sequence ID" value="ABC23191.1"/>
    <property type="molecule type" value="Genomic_DNA"/>
</dbReference>
<sequence>MHRQRVAAAGAGREAGWVALAALVIVVAAASWIGLRGQTPEAAALAPYQIDARTALTPAEQGIFADLRLVALELDRTAPLPGPDELGAEGLPPFVADASWRARGGHRWHAVDGGYVGLSAYAEVAASMVLRLEGEGAEVWLKPTHTPPAGLDEATLIAEGWKQAVTSFSAGVTR</sequence>
<dbReference type="STRING" id="269796.Rru_A2391"/>
<dbReference type="PATRIC" id="fig|269796.9.peg.2492"/>
<dbReference type="EnsemblBacteria" id="ABC23191">
    <property type="protein sequence ID" value="ABC23191"/>
    <property type="gene ID" value="Rru_A2391"/>
</dbReference>
<dbReference type="RefSeq" id="WP_011390144.1">
    <property type="nucleotide sequence ID" value="NC_007643.1"/>
</dbReference>
<dbReference type="PhylomeDB" id="Q2RRQ4"/>
<accession>Q2RRQ4</accession>
<evidence type="ECO:0000256" key="1">
    <source>
        <dbReference type="SAM" id="Phobius"/>
    </source>
</evidence>
<dbReference type="HOGENOM" id="CLU_101377_1_0_5"/>
<dbReference type="eggNOG" id="ENOG5032XQ5">
    <property type="taxonomic scope" value="Bacteria"/>
</dbReference>
<keyword evidence="1" id="KW-0812">Transmembrane</keyword>
<dbReference type="DNASU" id="3835825"/>